<dbReference type="EMBL" id="VMKJ01000005">
    <property type="protein sequence ID" value="TVO38529.1"/>
    <property type="molecule type" value="Genomic_DNA"/>
</dbReference>
<dbReference type="InterPro" id="IPR036397">
    <property type="entry name" value="RNaseH_sf"/>
</dbReference>
<protein>
    <submittedName>
        <fullName evidence="3">Transposase family protein</fullName>
    </submittedName>
</protein>
<proteinExistence type="predicted"/>
<dbReference type="Proteomes" id="UP000319828">
    <property type="component" value="Unassembled WGS sequence"/>
</dbReference>
<dbReference type="RefSeq" id="WP_144387548.1">
    <property type="nucleotide sequence ID" value="NZ_CANNCB010000002.1"/>
</dbReference>
<dbReference type="PROSITE" id="PS50994">
    <property type="entry name" value="INTEGRASE"/>
    <property type="match status" value="1"/>
</dbReference>
<dbReference type="Gene3D" id="3.30.420.10">
    <property type="entry name" value="Ribonuclease H-like superfamily/Ribonuclease H"/>
    <property type="match status" value="1"/>
</dbReference>
<gene>
    <name evidence="3" type="ORF">FOF44_04135</name>
</gene>
<sequence length="701" mass="80338">MFMPNDVYAWDKKRIRILWSNHQAIFWIDIDDNRALPQIASKSDFEHFVARRDLLSIADPYIQFSMTSPKNGSKAEAVQEKAWDAISLMIKAEPDIYQRKNRGKLLNQVLEQSGATKQTVYRWLRRYWQFGMCKNALSGRYDLCGGLGKSKKFEDKRNGRRRTRSPGEGVVVTEQMKSLFRVMIEKSLLNQGKYEFDYAYNQLLIAYGVKLPCKPADLIDVPTERQFGYFYKKEYTSIEVTRKREGEINYLKDHRPVLSTSTAEVPGPGYLYQIDATIADVYLVSELNREEIIGRPTLYFVVDVFSRAIVGMYIGLENPSWVAAMEALSASMADKVEYCAQFDIEITPDMWPMQGLPENLIGDKGEILGRHVEVLSKAFHVDIQNTPSFRADWKGSVERYFRTTQTKMKPFVEGYVTKNPIGKKRHGNDYRQDGILTLKEFTKMMIKIVLFYNNEHVISTYDIDSGIPKDLPANPLTLWNWGIEYRTGLLRRPDPKLVNVNLLPHTTATITEHGLKLFGCYFSCKEALDWGWFEGNYRGPKSVTVAYDLYTTNTIYLRPSDSYADFIPANLTERSRAFANITMWELWTTRDEQSTAAATSRLKARAGSVNLVNDLEQIADEAKAKQPKYTKAEKAQRAKGISGNKSSERQYERDKKSAKNDQEPSDSLATVTPIHGAKPAQKSFKLPTRLKDLLKEDDSDE</sequence>
<reference evidence="3 4" key="1">
    <citation type="submission" date="2019-07" db="EMBL/GenBank/DDBJ databases">
        <title>The draft genome sequence of Vibrio algivorus M1486.</title>
        <authorList>
            <person name="Meng X."/>
        </authorList>
    </citation>
    <scope>NUCLEOTIDE SEQUENCE [LARGE SCALE GENOMIC DNA]</scope>
    <source>
        <strain evidence="3 4">M1486</strain>
    </source>
</reference>
<dbReference type="GO" id="GO:0003676">
    <property type="term" value="F:nucleic acid binding"/>
    <property type="evidence" value="ECO:0007669"/>
    <property type="project" value="InterPro"/>
</dbReference>
<dbReference type="SUPFAM" id="SSF53098">
    <property type="entry name" value="Ribonuclease H-like"/>
    <property type="match status" value="1"/>
</dbReference>
<feature type="domain" description="Integrase catalytic" evidence="2">
    <location>
        <begin position="262"/>
        <end position="476"/>
    </location>
</feature>
<dbReference type="OrthoDB" id="501284at2"/>
<accession>A0A557PCZ2</accession>
<feature type="compositionally biased region" description="Basic and acidic residues" evidence="1">
    <location>
        <begin position="689"/>
        <end position="701"/>
    </location>
</feature>
<feature type="compositionally biased region" description="Basic and acidic residues" evidence="1">
    <location>
        <begin position="646"/>
        <end position="662"/>
    </location>
</feature>
<dbReference type="InterPro" id="IPR012337">
    <property type="entry name" value="RNaseH-like_sf"/>
</dbReference>
<evidence type="ECO:0000256" key="1">
    <source>
        <dbReference type="SAM" id="MobiDB-lite"/>
    </source>
</evidence>
<dbReference type="InterPro" id="IPR001584">
    <property type="entry name" value="Integrase_cat-core"/>
</dbReference>
<comment type="caution">
    <text evidence="3">The sequence shown here is derived from an EMBL/GenBank/DDBJ whole genome shotgun (WGS) entry which is preliminary data.</text>
</comment>
<dbReference type="AlphaFoldDB" id="A0A557PCZ2"/>
<evidence type="ECO:0000259" key="2">
    <source>
        <dbReference type="PROSITE" id="PS50994"/>
    </source>
</evidence>
<name>A0A557PCZ2_9VIBR</name>
<evidence type="ECO:0000313" key="4">
    <source>
        <dbReference type="Proteomes" id="UP000319828"/>
    </source>
</evidence>
<organism evidence="3 4">
    <name type="scientific">Vibrio algivorus</name>
    <dbReference type="NCBI Taxonomy" id="1667024"/>
    <lineage>
        <taxon>Bacteria</taxon>
        <taxon>Pseudomonadati</taxon>
        <taxon>Pseudomonadota</taxon>
        <taxon>Gammaproteobacteria</taxon>
        <taxon>Vibrionales</taxon>
        <taxon>Vibrionaceae</taxon>
        <taxon>Vibrio</taxon>
    </lineage>
</organism>
<feature type="compositionally biased region" description="Basic and acidic residues" evidence="1">
    <location>
        <begin position="623"/>
        <end position="636"/>
    </location>
</feature>
<dbReference type="GO" id="GO:0015074">
    <property type="term" value="P:DNA integration"/>
    <property type="evidence" value="ECO:0007669"/>
    <property type="project" value="InterPro"/>
</dbReference>
<feature type="region of interest" description="Disordered" evidence="1">
    <location>
        <begin position="623"/>
        <end position="701"/>
    </location>
</feature>
<evidence type="ECO:0000313" key="3">
    <source>
        <dbReference type="EMBL" id="TVO38529.1"/>
    </source>
</evidence>